<keyword evidence="1" id="KW-0812">Transmembrane</keyword>
<organism evidence="2 3">
    <name type="scientific">Montanilutibacter psychrotolerans</name>
    <dbReference type="NCBI Taxonomy" id="1327343"/>
    <lineage>
        <taxon>Bacteria</taxon>
        <taxon>Pseudomonadati</taxon>
        <taxon>Pseudomonadota</taxon>
        <taxon>Gammaproteobacteria</taxon>
        <taxon>Lysobacterales</taxon>
        <taxon>Lysobacteraceae</taxon>
        <taxon>Montanilutibacter</taxon>
    </lineage>
</organism>
<dbReference type="RefSeq" id="WP_123086872.1">
    <property type="nucleotide sequence ID" value="NZ_RIBS01000002.1"/>
</dbReference>
<proteinExistence type="predicted"/>
<keyword evidence="3" id="KW-1185">Reference proteome</keyword>
<dbReference type="Proteomes" id="UP000267049">
    <property type="component" value="Unassembled WGS sequence"/>
</dbReference>
<dbReference type="AlphaFoldDB" id="A0A3M8SWL8"/>
<evidence type="ECO:0000313" key="2">
    <source>
        <dbReference type="EMBL" id="RNF85085.1"/>
    </source>
</evidence>
<sequence length="109" mass="12694">MILWGWGERTVGFDVEEHQFCHNCEQDRVFNLRLKYEYGNFYHLFGWVISKQFQLACPSCSHGWILNTASAESLLGRNPIQFHQRNGWMVMMALALIFGVAVFVHRNAA</sequence>
<feature type="transmembrane region" description="Helical" evidence="1">
    <location>
        <begin position="87"/>
        <end position="105"/>
    </location>
</feature>
<dbReference type="EMBL" id="RIBS01000002">
    <property type="protein sequence ID" value="RNF85085.1"/>
    <property type="molecule type" value="Genomic_DNA"/>
</dbReference>
<protein>
    <submittedName>
        <fullName evidence="2">Uncharacterized protein</fullName>
    </submittedName>
</protein>
<keyword evidence="1" id="KW-0472">Membrane</keyword>
<dbReference type="OrthoDB" id="160187at2"/>
<keyword evidence="1" id="KW-1133">Transmembrane helix</keyword>
<accession>A0A3M8SWL8</accession>
<gene>
    <name evidence="2" type="ORF">EER27_04685</name>
</gene>
<reference evidence="2 3" key="1">
    <citation type="submission" date="2018-11" db="EMBL/GenBank/DDBJ databases">
        <title>Lysobacter cryohumiis sp. nov., isolated from soil in the Tianshan Mountains, Xinjiang, China.</title>
        <authorList>
            <person name="Luo Y."/>
            <person name="Sheng H."/>
        </authorList>
    </citation>
    <scope>NUCLEOTIDE SEQUENCE [LARGE SCALE GENOMIC DNA]</scope>
    <source>
        <strain evidence="2 3">ZS60</strain>
    </source>
</reference>
<comment type="caution">
    <text evidence="2">The sequence shown here is derived from an EMBL/GenBank/DDBJ whole genome shotgun (WGS) entry which is preliminary data.</text>
</comment>
<evidence type="ECO:0000256" key="1">
    <source>
        <dbReference type="SAM" id="Phobius"/>
    </source>
</evidence>
<name>A0A3M8SWL8_9GAMM</name>
<evidence type="ECO:0000313" key="3">
    <source>
        <dbReference type="Proteomes" id="UP000267049"/>
    </source>
</evidence>